<dbReference type="PANTHER" id="PTHR13328">
    <property type="entry name" value="NEGATIVE ELONGATION FACTOR A NELF-A"/>
    <property type="match status" value="1"/>
</dbReference>
<feature type="compositionally biased region" description="Pro residues" evidence="1">
    <location>
        <begin position="441"/>
        <end position="451"/>
    </location>
</feature>
<reference evidence="3" key="1">
    <citation type="journal article" date="2019" name="bioRxiv">
        <title>The Genome of the Zebra Mussel, Dreissena polymorpha: A Resource for Invasive Species Research.</title>
        <authorList>
            <person name="McCartney M.A."/>
            <person name="Auch B."/>
            <person name="Kono T."/>
            <person name="Mallez S."/>
            <person name="Zhang Y."/>
            <person name="Obille A."/>
            <person name="Becker A."/>
            <person name="Abrahante J.E."/>
            <person name="Garbe J."/>
            <person name="Badalamenti J.P."/>
            <person name="Herman A."/>
            <person name="Mangelson H."/>
            <person name="Liachko I."/>
            <person name="Sullivan S."/>
            <person name="Sone E.D."/>
            <person name="Koren S."/>
            <person name="Silverstein K.A.T."/>
            <person name="Beckman K.B."/>
            <person name="Gohl D.M."/>
        </authorList>
    </citation>
    <scope>NUCLEOTIDE SEQUENCE</scope>
    <source>
        <strain evidence="3">Duluth1</strain>
        <tissue evidence="3">Whole animal</tissue>
    </source>
</reference>
<reference evidence="3" key="2">
    <citation type="submission" date="2020-11" db="EMBL/GenBank/DDBJ databases">
        <authorList>
            <person name="McCartney M.A."/>
            <person name="Auch B."/>
            <person name="Kono T."/>
            <person name="Mallez S."/>
            <person name="Becker A."/>
            <person name="Gohl D.M."/>
            <person name="Silverstein K.A.T."/>
            <person name="Koren S."/>
            <person name="Bechman K.B."/>
            <person name="Herman A."/>
            <person name="Abrahante J.E."/>
            <person name="Garbe J."/>
        </authorList>
    </citation>
    <scope>NUCLEOTIDE SEQUENCE</scope>
    <source>
        <strain evidence="3">Duluth1</strain>
        <tissue evidence="3">Whole animal</tissue>
    </source>
</reference>
<name>A0A9D4F4L2_DREPO</name>
<gene>
    <name evidence="3" type="ORF">DPMN_167477</name>
</gene>
<feature type="compositionally biased region" description="Low complexity" evidence="1">
    <location>
        <begin position="466"/>
        <end position="475"/>
    </location>
</feature>
<dbReference type="InterPro" id="IPR037517">
    <property type="entry name" value="HDAG_dom"/>
</dbReference>
<sequence>MKRRPIGTSVLALAEPIKLVNANFIGLFFNMAAGDTALWLHNKLGSTDDLWSGKTICAQLSQDKLQSIRGCFHTLQPHVKVKLMMSFLHIPRRNVDSWKGYLEEILMMAIHDTDQWVSMVGEILRTYPATGGLNLELEDNNGTFAEVLADLKKLVRKSMDVKMLPMECQFLNKTALLATTGQQPLPTKHFALKRKPKSATLRAELLQKSSEAALNKKRNGSESLPIKVRSFAKKMEDDSSPITGMPGKNSGSGGFLSPNPVGRRTSLLGSTSTSIGGTPNRMNQLKKEGGIKLLEMDEVPLGAKEAKRRKKAADAEAMEQMKKDREAAKALAQSAAPSPAPYTPDYAAGLISPATPMVVSFIGVSTAPTISMSQTVTYVPASTVRLPQPTPVPVTSSNASTGPLQARDTLQQQLQQLGQSQIRTQTLPPIGQTFQQAPVNQAPPTPQPLQPIQPQTQNNSQPVMGQPQQPQQAKKALSLTKDQMLEAQEMFKNSNKVTRPEKALILGFMAGSRENPCPQQGHVLSIRLNEAKELVSLGEQIQKYMLVDTFFQMNYQTGEWKRVKKYREIEAG</sequence>
<feature type="region of interest" description="Disordered" evidence="1">
    <location>
        <begin position="435"/>
        <end position="475"/>
    </location>
</feature>
<keyword evidence="4" id="KW-1185">Reference proteome</keyword>
<dbReference type="EMBL" id="JAIWYP010000008">
    <property type="protein sequence ID" value="KAH3789302.1"/>
    <property type="molecule type" value="Genomic_DNA"/>
</dbReference>
<evidence type="ECO:0000313" key="4">
    <source>
        <dbReference type="Proteomes" id="UP000828390"/>
    </source>
</evidence>
<dbReference type="InterPro" id="IPR056557">
    <property type="entry name" value="NELF-A_N"/>
</dbReference>
<comment type="caution">
    <text evidence="3">The sequence shown here is derived from an EMBL/GenBank/DDBJ whole genome shotgun (WGS) entry which is preliminary data.</text>
</comment>
<accession>A0A9D4F4L2</accession>
<dbReference type="InterPro" id="IPR052828">
    <property type="entry name" value="NELF-A_domain"/>
</dbReference>
<dbReference type="PROSITE" id="PS51838">
    <property type="entry name" value="HDAG"/>
    <property type="match status" value="1"/>
</dbReference>
<dbReference type="Proteomes" id="UP000828390">
    <property type="component" value="Unassembled WGS sequence"/>
</dbReference>
<dbReference type="GO" id="GO:0034244">
    <property type="term" value="P:negative regulation of transcription elongation by RNA polymerase II"/>
    <property type="evidence" value="ECO:0007669"/>
    <property type="project" value="TreeGrafter"/>
</dbReference>
<feature type="region of interest" description="Disordered" evidence="1">
    <location>
        <begin position="234"/>
        <end position="282"/>
    </location>
</feature>
<proteinExistence type="predicted"/>
<evidence type="ECO:0000313" key="3">
    <source>
        <dbReference type="EMBL" id="KAH3789302.1"/>
    </source>
</evidence>
<dbReference type="GO" id="GO:0032021">
    <property type="term" value="C:NELF complex"/>
    <property type="evidence" value="ECO:0007669"/>
    <property type="project" value="TreeGrafter"/>
</dbReference>
<evidence type="ECO:0000259" key="2">
    <source>
        <dbReference type="PROSITE" id="PS51838"/>
    </source>
</evidence>
<dbReference type="Pfam" id="PF23553">
    <property type="entry name" value="NELF-A_N"/>
    <property type="match status" value="1"/>
</dbReference>
<dbReference type="AlphaFoldDB" id="A0A9D4F4L2"/>
<feature type="domain" description="HDAg" evidence="2">
    <location>
        <begin position="116"/>
        <end position="291"/>
    </location>
</feature>
<evidence type="ECO:0000256" key="1">
    <source>
        <dbReference type="SAM" id="MobiDB-lite"/>
    </source>
</evidence>
<protein>
    <recommendedName>
        <fullName evidence="2">HDAg domain-containing protein</fullName>
    </recommendedName>
</protein>
<dbReference type="PANTHER" id="PTHR13328:SF4">
    <property type="entry name" value="NEGATIVE ELONGATION FACTOR A"/>
    <property type="match status" value="1"/>
</dbReference>
<organism evidence="3 4">
    <name type="scientific">Dreissena polymorpha</name>
    <name type="common">Zebra mussel</name>
    <name type="synonym">Mytilus polymorpha</name>
    <dbReference type="NCBI Taxonomy" id="45954"/>
    <lineage>
        <taxon>Eukaryota</taxon>
        <taxon>Metazoa</taxon>
        <taxon>Spiralia</taxon>
        <taxon>Lophotrochozoa</taxon>
        <taxon>Mollusca</taxon>
        <taxon>Bivalvia</taxon>
        <taxon>Autobranchia</taxon>
        <taxon>Heteroconchia</taxon>
        <taxon>Euheterodonta</taxon>
        <taxon>Imparidentia</taxon>
        <taxon>Neoheterodontei</taxon>
        <taxon>Myida</taxon>
        <taxon>Dreissenoidea</taxon>
        <taxon>Dreissenidae</taxon>
        <taxon>Dreissena</taxon>
    </lineage>
</organism>
<feature type="compositionally biased region" description="Low complexity" evidence="1">
    <location>
        <begin position="262"/>
        <end position="278"/>
    </location>
</feature>